<reference evidence="4 5" key="1">
    <citation type="submission" date="2011-02" db="EMBL/GenBank/DDBJ databases">
        <title>The Genome Sequence of Sphaeroforma arctica JP610.</title>
        <authorList>
            <consortium name="The Broad Institute Genome Sequencing Platform"/>
            <person name="Russ C."/>
            <person name="Cuomo C."/>
            <person name="Young S.K."/>
            <person name="Zeng Q."/>
            <person name="Gargeya S."/>
            <person name="Alvarado L."/>
            <person name="Berlin A."/>
            <person name="Chapman S.B."/>
            <person name="Chen Z."/>
            <person name="Freedman E."/>
            <person name="Gellesch M."/>
            <person name="Goldberg J."/>
            <person name="Griggs A."/>
            <person name="Gujja S."/>
            <person name="Heilman E."/>
            <person name="Heiman D."/>
            <person name="Howarth C."/>
            <person name="Mehta T."/>
            <person name="Neiman D."/>
            <person name="Pearson M."/>
            <person name="Roberts A."/>
            <person name="Saif S."/>
            <person name="Shea T."/>
            <person name="Shenoy N."/>
            <person name="Sisk P."/>
            <person name="Stolte C."/>
            <person name="Sykes S."/>
            <person name="White J."/>
            <person name="Yandava C."/>
            <person name="Burger G."/>
            <person name="Gray M.W."/>
            <person name="Holland P.W.H."/>
            <person name="King N."/>
            <person name="Lang F.B.F."/>
            <person name="Roger A.J."/>
            <person name="Ruiz-Trillo I."/>
            <person name="Haas B."/>
            <person name="Nusbaum C."/>
            <person name="Birren B."/>
        </authorList>
    </citation>
    <scope>NUCLEOTIDE SEQUENCE [LARGE SCALE GENOMIC DNA]</scope>
    <source>
        <strain evidence="4 5">JP610</strain>
    </source>
</reference>
<keyword evidence="5" id="KW-1185">Reference proteome</keyword>
<evidence type="ECO:0000313" key="5">
    <source>
        <dbReference type="Proteomes" id="UP000054560"/>
    </source>
</evidence>
<feature type="domain" description="Saposin B-type" evidence="3">
    <location>
        <begin position="26"/>
        <end position="100"/>
    </location>
</feature>
<dbReference type="GeneID" id="25901537"/>
<organism evidence="4 5">
    <name type="scientific">Sphaeroforma arctica JP610</name>
    <dbReference type="NCBI Taxonomy" id="667725"/>
    <lineage>
        <taxon>Eukaryota</taxon>
        <taxon>Ichthyosporea</taxon>
        <taxon>Ichthyophonida</taxon>
        <taxon>Sphaeroforma</taxon>
    </lineage>
</organism>
<keyword evidence="1" id="KW-1015">Disulfide bond</keyword>
<evidence type="ECO:0000256" key="1">
    <source>
        <dbReference type="ARBA" id="ARBA00023157"/>
    </source>
</evidence>
<evidence type="ECO:0000313" key="4">
    <source>
        <dbReference type="EMBL" id="KNC86840.1"/>
    </source>
</evidence>
<dbReference type="Proteomes" id="UP000054560">
    <property type="component" value="Unassembled WGS sequence"/>
</dbReference>
<gene>
    <name evidence="4" type="ORF">SARC_01033</name>
</gene>
<dbReference type="InterPro" id="IPR008139">
    <property type="entry name" value="SaposinB_dom"/>
</dbReference>
<evidence type="ECO:0000259" key="3">
    <source>
        <dbReference type="PROSITE" id="PS50015"/>
    </source>
</evidence>
<dbReference type="SUPFAM" id="SSF47862">
    <property type="entry name" value="Saposin"/>
    <property type="match status" value="2"/>
</dbReference>
<feature type="chain" id="PRO_5005539380" description="Saposin B-type domain-containing protein" evidence="2">
    <location>
        <begin position="21"/>
        <end position="217"/>
    </location>
</feature>
<dbReference type="SMART" id="SM00741">
    <property type="entry name" value="SapB"/>
    <property type="match status" value="2"/>
</dbReference>
<keyword evidence="2" id="KW-0732">Signal</keyword>
<dbReference type="EMBL" id="KQ241633">
    <property type="protein sequence ID" value="KNC86840.1"/>
    <property type="molecule type" value="Genomic_DNA"/>
</dbReference>
<dbReference type="AlphaFoldDB" id="A0A0L0GCU9"/>
<feature type="signal peptide" evidence="2">
    <location>
        <begin position="1"/>
        <end position="20"/>
    </location>
</feature>
<protein>
    <recommendedName>
        <fullName evidence="3">Saposin B-type domain-containing protein</fullName>
    </recommendedName>
</protein>
<sequence>MRIAAFITASAVALSAVVLADPVPNDQQTCDLCMQSVGQLHDPDTRAQLEGMLDQVCAQIPFFQDECKGFTGQIKDEIEKLAKETPREACEEIQLCGPDAIQLQVGKQLQAFKTVAVQRMKSMEAQANSAQCDVCKWLWDMVEQRAPPVEQLEKQLESVCAMAPTEQQDQCKDAVTQIEDQYRQGISMTPQEVCEKLQVCAVETPVIRQLLHAMKEE</sequence>
<proteinExistence type="predicted"/>
<accession>A0A0L0GCU9</accession>
<dbReference type="InterPro" id="IPR051428">
    <property type="entry name" value="Sphingo_Act-Surfact_Prot"/>
</dbReference>
<feature type="domain" description="Saposin B-type" evidence="3">
    <location>
        <begin position="128"/>
        <end position="204"/>
    </location>
</feature>
<dbReference type="OrthoDB" id="69496at2759"/>
<evidence type="ECO:0000256" key="2">
    <source>
        <dbReference type="SAM" id="SignalP"/>
    </source>
</evidence>
<name>A0A0L0GCU9_9EUKA</name>
<dbReference type="InterPro" id="IPR011001">
    <property type="entry name" value="Saposin-like"/>
</dbReference>
<dbReference type="PROSITE" id="PS50015">
    <property type="entry name" value="SAP_B"/>
    <property type="match status" value="2"/>
</dbReference>
<dbReference type="PANTHER" id="PTHR11480">
    <property type="entry name" value="SAPOSIN-RELATED"/>
    <property type="match status" value="1"/>
</dbReference>
<dbReference type="RefSeq" id="XP_014160742.1">
    <property type="nucleotide sequence ID" value="XM_014305267.1"/>
</dbReference>
<dbReference type="Gene3D" id="1.10.225.10">
    <property type="entry name" value="Saposin-like"/>
    <property type="match status" value="2"/>
</dbReference>